<evidence type="ECO:0000313" key="2">
    <source>
        <dbReference type="Proteomes" id="UP001152622"/>
    </source>
</evidence>
<evidence type="ECO:0000313" key="1">
    <source>
        <dbReference type="EMBL" id="KAJ8344797.1"/>
    </source>
</evidence>
<proteinExistence type="predicted"/>
<dbReference type="AlphaFoldDB" id="A0A9Q1ETH9"/>
<reference evidence="1" key="1">
    <citation type="journal article" date="2023" name="Science">
        <title>Genome structures resolve the early diversification of teleost fishes.</title>
        <authorList>
            <person name="Parey E."/>
            <person name="Louis A."/>
            <person name="Montfort J."/>
            <person name="Bouchez O."/>
            <person name="Roques C."/>
            <person name="Iampietro C."/>
            <person name="Lluch J."/>
            <person name="Castinel A."/>
            <person name="Donnadieu C."/>
            <person name="Desvignes T."/>
            <person name="Floi Bucao C."/>
            <person name="Jouanno E."/>
            <person name="Wen M."/>
            <person name="Mejri S."/>
            <person name="Dirks R."/>
            <person name="Jansen H."/>
            <person name="Henkel C."/>
            <person name="Chen W.J."/>
            <person name="Zahm M."/>
            <person name="Cabau C."/>
            <person name="Klopp C."/>
            <person name="Thompson A.W."/>
            <person name="Robinson-Rechavi M."/>
            <person name="Braasch I."/>
            <person name="Lecointre G."/>
            <person name="Bobe J."/>
            <person name="Postlethwait J.H."/>
            <person name="Berthelot C."/>
            <person name="Roest Crollius H."/>
            <person name="Guiguen Y."/>
        </authorList>
    </citation>
    <scope>NUCLEOTIDE SEQUENCE</scope>
    <source>
        <strain evidence="1">WJC10195</strain>
    </source>
</reference>
<organism evidence="1 2">
    <name type="scientific">Synaphobranchus kaupii</name>
    <name type="common">Kaup's arrowtooth eel</name>
    <dbReference type="NCBI Taxonomy" id="118154"/>
    <lineage>
        <taxon>Eukaryota</taxon>
        <taxon>Metazoa</taxon>
        <taxon>Chordata</taxon>
        <taxon>Craniata</taxon>
        <taxon>Vertebrata</taxon>
        <taxon>Euteleostomi</taxon>
        <taxon>Actinopterygii</taxon>
        <taxon>Neopterygii</taxon>
        <taxon>Teleostei</taxon>
        <taxon>Anguilliformes</taxon>
        <taxon>Synaphobranchidae</taxon>
        <taxon>Synaphobranchus</taxon>
    </lineage>
</organism>
<name>A0A9Q1ETH9_SYNKA</name>
<accession>A0A9Q1ETH9</accession>
<gene>
    <name evidence="1" type="ORF">SKAU_G00289900</name>
</gene>
<protein>
    <submittedName>
        <fullName evidence="1">Uncharacterized protein</fullName>
    </submittedName>
</protein>
<comment type="caution">
    <text evidence="1">The sequence shown here is derived from an EMBL/GenBank/DDBJ whole genome shotgun (WGS) entry which is preliminary data.</text>
</comment>
<dbReference type="EMBL" id="JAINUF010000012">
    <property type="protein sequence ID" value="KAJ8344797.1"/>
    <property type="molecule type" value="Genomic_DNA"/>
</dbReference>
<keyword evidence="2" id="KW-1185">Reference proteome</keyword>
<sequence length="149" mass="16144">MGQRRASAGAKYRRRADAEPSLGQCLQTGYSVSMETRCLGATAVVNNVWGKHVQASVCDTLPQPAIAEHSSAAVENDVARGKKHFTLAAGRRFDLVRSALPLHFTINFNSLRRLSGHLERLVTLKWLLRVVSYLRPLASSTSVGQSGGG</sequence>
<dbReference type="Proteomes" id="UP001152622">
    <property type="component" value="Chromosome 12"/>
</dbReference>